<reference evidence="2 3" key="1">
    <citation type="journal article" date="2015" name="Genome Announc.">
        <title>Expanding the biotechnology potential of lactobacilli through comparative genomics of 213 strains and associated genera.</title>
        <authorList>
            <person name="Sun Z."/>
            <person name="Harris H.M."/>
            <person name="McCann A."/>
            <person name="Guo C."/>
            <person name="Argimon S."/>
            <person name="Zhang W."/>
            <person name="Yang X."/>
            <person name="Jeffery I.B."/>
            <person name="Cooney J.C."/>
            <person name="Kagawa T.F."/>
            <person name="Liu W."/>
            <person name="Song Y."/>
            <person name="Salvetti E."/>
            <person name="Wrobel A."/>
            <person name="Rasinkangas P."/>
            <person name="Parkhill J."/>
            <person name="Rea M.C."/>
            <person name="O'Sullivan O."/>
            <person name="Ritari J."/>
            <person name="Douillard F.P."/>
            <person name="Paul Ross R."/>
            <person name="Yang R."/>
            <person name="Briner A.E."/>
            <person name="Felis G.E."/>
            <person name="de Vos W.M."/>
            <person name="Barrangou R."/>
            <person name="Klaenhammer T.R."/>
            <person name="Caufield P.W."/>
            <person name="Cui Y."/>
            <person name="Zhang H."/>
            <person name="O'Toole P.W."/>
        </authorList>
    </citation>
    <scope>NUCLEOTIDE SEQUENCE [LARGE SCALE GENOMIC DNA]</scope>
    <source>
        <strain evidence="2 3">DSM 12744</strain>
    </source>
</reference>
<dbReference type="AlphaFoldDB" id="A0A0R1NCX0"/>
<comment type="caution">
    <text evidence="2">The sequence shown here is derived from an EMBL/GenBank/DDBJ whole genome shotgun (WGS) entry which is preliminary data.</text>
</comment>
<protein>
    <recommendedName>
        <fullName evidence="1">Glycoside hydrolase 123 catalytic domain-containing protein</fullName>
    </recommendedName>
</protein>
<evidence type="ECO:0000313" key="3">
    <source>
        <dbReference type="Proteomes" id="UP000051330"/>
    </source>
</evidence>
<dbReference type="PATRIC" id="fig|1423792.3.peg.293"/>
<dbReference type="EMBL" id="AZEC01000001">
    <property type="protein sequence ID" value="KRL14635.1"/>
    <property type="molecule type" value="Genomic_DNA"/>
</dbReference>
<dbReference type="InterPro" id="IPR025150">
    <property type="entry name" value="GH123_cat"/>
</dbReference>
<gene>
    <name evidence="2" type="ORF">FD09_GL000288</name>
</gene>
<dbReference type="STRING" id="1423792.FD09_GL000288"/>
<feature type="domain" description="Glycoside hydrolase 123 catalytic" evidence="1">
    <location>
        <begin position="162"/>
        <end position="482"/>
    </location>
</feature>
<name>A0A0R1NCX0_9LACO</name>
<dbReference type="RefSeq" id="WP_057817505.1">
    <property type="nucleotide sequence ID" value="NZ_AZEC01000001.1"/>
</dbReference>
<accession>A0A0R1NCX0</accession>
<sequence>MLAFTDLGRHYTQAELAQAKKQKIPIITAWRGERIFVSFVIGPLTNGKIPDIHIDLPDNWNVKIGVVRETSAYIGRGMTWGEIPTGPNKIAPDYVQPLVDLKNVPAPYLNCVATIEVPDDGHSPIPLETTIQAGDEKLPLSILVSRMGNPDIEPSLFSLELWEYPYAVARFYHIPEDQLFGPEHERLTKENLQKYVEMGGQTIATTIVEDPWHHQTYDAYPSLVQWTQTADGFHFDYTNFDRYVQWSLDLGIYQKIKCFSILPWENEIKYRDAQGAWVTEQPAVGSDRWREIWTAFLTDFIQHLDVKNWFDRTYMALDERPIEEMKTVIDFIGQFKNQLGQPLKLSGAVNYQTVAADVLDHYEDISINQSDMGDPHDFKQFVADRHAKGLETTFYNCVGNYPSMFALSEPIETSYLLWYFASLGIDGFLRWALDAWVADPWQSVNHWYWESGDPFLLYPHQDGDDAPYLSPRIMMMEHTLSQIRRWRFMATEEVTRDIRGMKTLTEYLDTLIDTPLPAKTVNEYGATVGVNEKADRQYMRKTVAKIESLVAKMTMDHTSSAI</sequence>
<organism evidence="2 3">
    <name type="scientific">Schleiferilactobacillus perolens DSM 12744</name>
    <dbReference type="NCBI Taxonomy" id="1423792"/>
    <lineage>
        <taxon>Bacteria</taxon>
        <taxon>Bacillati</taxon>
        <taxon>Bacillota</taxon>
        <taxon>Bacilli</taxon>
        <taxon>Lactobacillales</taxon>
        <taxon>Lactobacillaceae</taxon>
        <taxon>Schleiferilactobacillus</taxon>
    </lineage>
</organism>
<dbReference type="Proteomes" id="UP000051330">
    <property type="component" value="Unassembled WGS sequence"/>
</dbReference>
<evidence type="ECO:0000313" key="2">
    <source>
        <dbReference type="EMBL" id="KRL14635.1"/>
    </source>
</evidence>
<proteinExistence type="predicted"/>
<evidence type="ECO:0000259" key="1">
    <source>
        <dbReference type="Pfam" id="PF13320"/>
    </source>
</evidence>
<dbReference type="Pfam" id="PF13320">
    <property type="entry name" value="GH123_cat"/>
    <property type="match status" value="1"/>
</dbReference>
<keyword evidence="3" id="KW-1185">Reference proteome</keyword>